<evidence type="ECO:0000313" key="6">
    <source>
        <dbReference type="Proteomes" id="UP000005824"/>
    </source>
</evidence>
<keyword evidence="6" id="KW-1185">Reference proteome</keyword>
<dbReference type="RefSeq" id="WP_006977450.1">
    <property type="nucleotide sequence ID" value="NZ_ABVL01000001.1"/>
</dbReference>
<keyword evidence="1 5" id="KW-0489">Methyltransferase</keyword>
<dbReference type="Pfam" id="PF08241">
    <property type="entry name" value="Methyltransf_11"/>
    <property type="match status" value="1"/>
</dbReference>
<dbReference type="eggNOG" id="COG2226">
    <property type="taxonomic scope" value="Bacteria"/>
</dbReference>
<name>B4CTW0_9BACT</name>
<dbReference type="InParanoid" id="B4CTW0"/>
<feature type="domain" description="Methyltransferase type 11" evidence="4">
    <location>
        <begin position="49"/>
        <end position="143"/>
    </location>
</feature>
<dbReference type="AlphaFoldDB" id="B4CTW0"/>
<dbReference type="InterPro" id="IPR023576">
    <property type="entry name" value="UbiE/COQ5_MeTrFase_CS"/>
</dbReference>
<dbReference type="Gene3D" id="3.40.50.150">
    <property type="entry name" value="Vaccinia Virus protein VP39"/>
    <property type="match status" value="1"/>
</dbReference>
<evidence type="ECO:0000256" key="3">
    <source>
        <dbReference type="ARBA" id="ARBA00022691"/>
    </source>
</evidence>
<protein>
    <submittedName>
        <fullName evidence="5">Methyltransferase type 11</fullName>
    </submittedName>
</protein>
<dbReference type="CDD" id="cd02440">
    <property type="entry name" value="AdoMet_MTases"/>
    <property type="match status" value="1"/>
</dbReference>
<dbReference type="InterPro" id="IPR013216">
    <property type="entry name" value="Methyltransf_11"/>
</dbReference>
<dbReference type="STRING" id="497964.CfE428DRAFT_0123"/>
<dbReference type="PROSITE" id="PS01184">
    <property type="entry name" value="UBIE_2"/>
    <property type="match status" value="1"/>
</dbReference>
<evidence type="ECO:0000256" key="2">
    <source>
        <dbReference type="ARBA" id="ARBA00022679"/>
    </source>
</evidence>
<dbReference type="SUPFAM" id="SSF53335">
    <property type="entry name" value="S-adenosyl-L-methionine-dependent methyltransferases"/>
    <property type="match status" value="1"/>
</dbReference>
<dbReference type="PANTHER" id="PTHR42912:SF93">
    <property type="entry name" value="N6-ADENOSINE-METHYLTRANSFERASE TMT1A"/>
    <property type="match status" value="1"/>
</dbReference>
<comment type="caution">
    <text evidence="5">The sequence shown here is derived from an EMBL/GenBank/DDBJ whole genome shotgun (WGS) entry which is preliminary data.</text>
</comment>
<dbReference type="PANTHER" id="PTHR42912">
    <property type="entry name" value="METHYLTRANSFERASE"/>
    <property type="match status" value="1"/>
</dbReference>
<evidence type="ECO:0000256" key="1">
    <source>
        <dbReference type="ARBA" id="ARBA00022603"/>
    </source>
</evidence>
<keyword evidence="3" id="KW-0949">S-adenosyl-L-methionine</keyword>
<organism evidence="5 6">
    <name type="scientific">Chthoniobacter flavus Ellin428</name>
    <dbReference type="NCBI Taxonomy" id="497964"/>
    <lineage>
        <taxon>Bacteria</taxon>
        <taxon>Pseudomonadati</taxon>
        <taxon>Verrucomicrobiota</taxon>
        <taxon>Spartobacteria</taxon>
        <taxon>Chthoniobacterales</taxon>
        <taxon>Chthoniobacteraceae</taxon>
        <taxon>Chthoniobacter</taxon>
    </lineage>
</organism>
<dbReference type="GO" id="GO:0032259">
    <property type="term" value="P:methylation"/>
    <property type="evidence" value="ECO:0007669"/>
    <property type="project" value="UniProtKB-KW"/>
</dbReference>
<evidence type="ECO:0000259" key="4">
    <source>
        <dbReference type="Pfam" id="PF08241"/>
    </source>
</evidence>
<evidence type="ECO:0000313" key="5">
    <source>
        <dbReference type="EMBL" id="EDY21998.1"/>
    </source>
</evidence>
<dbReference type="InterPro" id="IPR029063">
    <property type="entry name" value="SAM-dependent_MTases_sf"/>
</dbReference>
<dbReference type="FunCoup" id="B4CTW0">
    <property type="interactions" value="45"/>
</dbReference>
<accession>B4CTW0</accession>
<dbReference type="InterPro" id="IPR050508">
    <property type="entry name" value="Methyltransf_Superfamily"/>
</dbReference>
<dbReference type="GO" id="GO:0008757">
    <property type="term" value="F:S-adenosylmethionine-dependent methyltransferase activity"/>
    <property type="evidence" value="ECO:0007669"/>
    <property type="project" value="InterPro"/>
</dbReference>
<dbReference type="EMBL" id="ABVL01000001">
    <property type="protein sequence ID" value="EDY21998.1"/>
    <property type="molecule type" value="Genomic_DNA"/>
</dbReference>
<keyword evidence="2 5" id="KW-0808">Transferase</keyword>
<gene>
    <name evidence="5" type="ORF">CfE428DRAFT_0123</name>
</gene>
<reference evidence="5 6" key="1">
    <citation type="journal article" date="2011" name="J. Bacteriol.">
        <title>Genome sequence of Chthoniobacter flavus Ellin428, an aerobic heterotrophic soil bacterium.</title>
        <authorList>
            <person name="Kant R."/>
            <person name="van Passel M.W."/>
            <person name="Palva A."/>
            <person name="Lucas S."/>
            <person name="Lapidus A."/>
            <person name="Glavina Del Rio T."/>
            <person name="Dalin E."/>
            <person name="Tice H."/>
            <person name="Bruce D."/>
            <person name="Goodwin L."/>
            <person name="Pitluck S."/>
            <person name="Larimer F.W."/>
            <person name="Land M.L."/>
            <person name="Hauser L."/>
            <person name="Sangwan P."/>
            <person name="de Vos W.M."/>
            <person name="Janssen P.H."/>
            <person name="Smidt H."/>
        </authorList>
    </citation>
    <scope>NUCLEOTIDE SEQUENCE [LARGE SCALE GENOMIC DNA]</scope>
    <source>
        <strain evidence="5 6">Ellin428</strain>
    </source>
</reference>
<sequence>MKLDAVQQAAQEQFARQSRNYGRSHILADVSDVQAGLEKINLPPVAQVLDVATGAGHTGLYLASLGHQVTCTDLAAPMLDRVREAAQERGLSVETRQHPAEEFPYAEASFDLVTSRVAPHHFSSPESFIRETARVLRPGGWFLLIDGSVPDDAEEAEEWLHQVEKHRDPSHHRLLSPRAWTRLCEASGLRVQSAELKTFKQPDLEWYFETAATSPENRKAVRDLIANAPASVRETFRLGEEEGKIVWWWPRLTLIARRE</sequence>
<proteinExistence type="predicted"/>
<dbReference type="Proteomes" id="UP000005824">
    <property type="component" value="Unassembled WGS sequence"/>
</dbReference>